<accession>A0AAV3PKH3</accession>
<dbReference type="Proteomes" id="UP001454036">
    <property type="component" value="Unassembled WGS sequence"/>
</dbReference>
<name>A0AAV3PKH3_LITER</name>
<sequence>MAGNMAPRPDRMLALFFQHYWDIVGEDVCKLVMQALNEGRFLRKFNFTLISLIPKVEKQLCMAQFCPITLSYEAHHVLKSKKSGKEGYMSIKLDLLKAYDRVEWRLLRAMLVLLPMKGVLRQGDPLSPYLYIICTEGLISLLKGACIRGKLRSCIRREIQGIDKGIYGADDSSYVRR</sequence>
<protein>
    <recommendedName>
        <fullName evidence="3">Reverse transcriptase</fullName>
    </recommendedName>
</protein>
<gene>
    <name evidence="1" type="ORF">LIER_10216</name>
</gene>
<proteinExistence type="predicted"/>
<dbReference type="AlphaFoldDB" id="A0AAV3PKH3"/>
<comment type="caution">
    <text evidence="1">The sequence shown here is derived from an EMBL/GenBank/DDBJ whole genome shotgun (WGS) entry which is preliminary data.</text>
</comment>
<reference evidence="1 2" key="1">
    <citation type="submission" date="2024-01" db="EMBL/GenBank/DDBJ databases">
        <title>The complete chloroplast genome sequence of Lithospermum erythrorhizon: insights into the phylogenetic relationship among Boraginaceae species and the maternal lineages of purple gromwells.</title>
        <authorList>
            <person name="Okada T."/>
            <person name="Watanabe K."/>
        </authorList>
    </citation>
    <scope>NUCLEOTIDE SEQUENCE [LARGE SCALE GENOMIC DNA]</scope>
</reference>
<evidence type="ECO:0000313" key="1">
    <source>
        <dbReference type="EMBL" id="GAA0151511.1"/>
    </source>
</evidence>
<organism evidence="1 2">
    <name type="scientific">Lithospermum erythrorhizon</name>
    <name type="common">Purple gromwell</name>
    <name type="synonym">Lithospermum officinale var. erythrorhizon</name>
    <dbReference type="NCBI Taxonomy" id="34254"/>
    <lineage>
        <taxon>Eukaryota</taxon>
        <taxon>Viridiplantae</taxon>
        <taxon>Streptophyta</taxon>
        <taxon>Embryophyta</taxon>
        <taxon>Tracheophyta</taxon>
        <taxon>Spermatophyta</taxon>
        <taxon>Magnoliopsida</taxon>
        <taxon>eudicotyledons</taxon>
        <taxon>Gunneridae</taxon>
        <taxon>Pentapetalae</taxon>
        <taxon>asterids</taxon>
        <taxon>lamiids</taxon>
        <taxon>Boraginales</taxon>
        <taxon>Boraginaceae</taxon>
        <taxon>Boraginoideae</taxon>
        <taxon>Lithospermeae</taxon>
        <taxon>Lithospermum</taxon>
    </lineage>
</organism>
<dbReference type="InterPro" id="IPR052343">
    <property type="entry name" value="Retrotransposon-Effector_Assoc"/>
</dbReference>
<evidence type="ECO:0008006" key="3">
    <source>
        <dbReference type="Google" id="ProtNLM"/>
    </source>
</evidence>
<keyword evidence="2" id="KW-1185">Reference proteome</keyword>
<dbReference type="PANTHER" id="PTHR46890:SF48">
    <property type="entry name" value="RNA-DIRECTED DNA POLYMERASE"/>
    <property type="match status" value="1"/>
</dbReference>
<evidence type="ECO:0000313" key="2">
    <source>
        <dbReference type="Proteomes" id="UP001454036"/>
    </source>
</evidence>
<dbReference type="PANTHER" id="PTHR46890">
    <property type="entry name" value="NON-LTR RETROLELEMENT REVERSE TRANSCRIPTASE-LIKE PROTEIN-RELATED"/>
    <property type="match status" value="1"/>
</dbReference>
<dbReference type="EMBL" id="BAABME010001799">
    <property type="protein sequence ID" value="GAA0151511.1"/>
    <property type="molecule type" value="Genomic_DNA"/>
</dbReference>